<dbReference type="AlphaFoldDB" id="A0A8B6DJ20"/>
<feature type="region of interest" description="Disordered" evidence="1">
    <location>
        <begin position="1"/>
        <end position="27"/>
    </location>
</feature>
<proteinExistence type="predicted"/>
<evidence type="ECO:0000313" key="2">
    <source>
        <dbReference type="EMBL" id="VDI21004.1"/>
    </source>
</evidence>
<dbReference type="InterPro" id="IPR036397">
    <property type="entry name" value="RNaseH_sf"/>
</dbReference>
<dbReference type="Gene3D" id="3.30.420.10">
    <property type="entry name" value="Ribonuclease H-like superfamily/Ribonuclease H"/>
    <property type="match status" value="1"/>
</dbReference>
<organism evidence="2 3">
    <name type="scientific">Mytilus galloprovincialis</name>
    <name type="common">Mediterranean mussel</name>
    <dbReference type="NCBI Taxonomy" id="29158"/>
    <lineage>
        <taxon>Eukaryota</taxon>
        <taxon>Metazoa</taxon>
        <taxon>Spiralia</taxon>
        <taxon>Lophotrochozoa</taxon>
        <taxon>Mollusca</taxon>
        <taxon>Bivalvia</taxon>
        <taxon>Autobranchia</taxon>
        <taxon>Pteriomorphia</taxon>
        <taxon>Mytilida</taxon>
        <taxon>Mytiloidea</taxon>
        <taxon>Mytilidae</taxon>
        <taxon>Mytilinae</taxon>
        <taxon>Mytilus</taxon>
    </lineage>
</organism>
<protein>
    <submittedName>
        <fullName evidence="2">Uncharacterized protein</fullName>
    </submittedName>
</protein>
<sequence length="275" mass="30700">METTADDQVPAAVVDDGDQAELNKQRTQWGTDEQALLTSLVLEDEKTLFGAAKGDGGDGNINAIKRRAWQAIADQLNAFQTKNINPRSIHPKSEVKEAGSTKPDENLNPGDETDELPRKKARDIQRLLLVKNNTEVSLSSVRKAIDAASWVSTAPRYCQLKRDANKEARVKFCQDMIQNNDNFQDVIFSDETTLQLHDNKTGAYRRKESAAPTNCRLKHPLKVNVWGGTIGGKATADIPGRFFKESSLGKGMQYFHDQLCAPQFRERLTKIMADR</sequence>
<feature type="compositionally biased region" description="Basic and acidic residues" evidence="1">
    <location>
        <begin position="91"/>
        <end position="105"/>
    </location>
</feature>
<dbReference type="EMBL" id="UYJE01003630">
    <property type="protein sequence ID" value="VDI21004.1"/>
    <property type="molecule type" value="Genomic_DNA"/>
</dbReference>
<dbReference type="GO" id="GO:0003676">
    <property type="term" value="F:nucleic acid binding"/>
    <property type="evidence" value="ECO:0007669"/>
    <property type="project" value="InterPro"/>
</dbReference>
<keyword evidence="3" id="KW-1185">Reference proteome</keyword>
<feature type="compositionally biased region" description="Low complexity" evidence="1">
    <location>
        <begin position="1"/>
        <end position="14"/>
    </location>
</feature>
<dbReference type="OrthoDB" id="6072806at2759"/>
<name>A0A8B6DJ20_MYTGA</name>
<feature type="region of interest" description="Disordered" evidence="1">
    <location>
        <begin position="83"/>
        <end position="119"/>
    </location>
</feature>
<evidence type="ECO:0000256" key="1">
    <source>
        <dbReference type="SAM" id="MobiDB-lite"/>
    </source>
</evidence>
<evidence type="ECO:0000313" key="3">
    <source>
        <dbReference type="Proteomes" id="UP000596742"/>
    </source>
</evidence>
<dbReference type="Proteomes" id="UP000596742">
    <property type="component" value="Unassembled WGS sequence"/>
</dbReference>
<reference evidence="2" key="1">
    <citation type="submission" date="2018-11" db="EMBL/GenBank/DDBJ databases">
        <authorList>
            <person name="Alioto T."/>
            <person name="Alioto T."/>
        </authorList>
    </citation>
    <scope>NUCLEOTIDE SEQUENCE</scope>
</reference>
<gene>
    <name evidence="2" type="ORF">MGAL_10B056017</name>
</gene>
<comment type="caution">
    <text evidence="2">The sequence shown here is derived from an EMBL/GenBank/DDBJ whole genome shotgun (WGS) entry which is preliminary data.</text>
</comment>
<accession>A0A8B6DJ20</accession>